<keyword evidence="2" id="KW-0812">Transmembrane</keyword>
<reference evidence="4" key="1">
    <citation type="submission" date="2019-02" db="EMBL/GenBank/DDBJ databases">
        <title>Glaciihabitans arcticus sp. nov., a psychrotolerant bacterium isolated from polar soil.</title>
        <authorList>
            <person name="Dahal R.H."/>
        </authorList>
    </citation>
    <scope>NUCLEOTIDE SEQUENCE [LARGE SCALE GENOMIC DNA]</scope>
    <source>
        <strain evidence="4">RP-3-7</strain>
    </source>
</reference>
<evidence type="ECO:0000256" key="2">
    <source>
        <dbReference type="SAM" id="Phobius"/>
    </source>
</evidence>
<dbReference type="AlphaFoldDB" id="A0A4Q9GRR5"/>
<dbReference type="Pfam" id="PF11303">
    <property type="entry name" value="DUF3105"/>
    <property type="match status" value="1"/>
</dbReference>
<evidence type="ECO:0000313" key="4">
    <source>
        <dbReference type="Proteomes" id="UP000294194"/>
    </source>
</evidence>
<protein>
    <submittedName>
        <fullName evidence="3">DUF3105 domain-containing protein</fullName>
    </submittedName>
</protein>
<keyword evidence="4" id="KW-1185">Reference proteome</keyword>
<feature type="transmembrane region" description="Helical" evidence="2">
    <location>
        <begin position="51"/>
        <end position="73"/>
    </location>
</feature>
<evidence type="ECO:0000313" key="3">
    <source>
        <dbReference type="EMBL" id="TBN55484.1"/>
    </source>
</evidence>
<evidence type="ECO:0000256" key="1">
    <source>
        <dbReference type="SAM" id="MobiDB-lite"/>
    </source>
</evidence>
<keyword evidence="2" id="KW-0472">Membrane</keyword>
<gene>
    <name evidence="3" type="ORF">EYE40_14880</name>
</gene>
<keyword evidence="2" id="KW-1133">Transmembrane helix</keyword>
<comment type="caution">
    <text evidence="3">The sequence shown here is derived from an EMBL/GenBank/DDBJ whole genome shotgun (WGS) entry which is preliminary data.</text>
</comment>
<dbReference type="Proteomes" id="UP000294194">
    <property type="component" value="Unassembled WGS sequence"/>
</dbReference>
<feature type="compositionally biased region" description="Polar residues" evidence="1">
    <location>
        <begin position="14"/>
        <end position="25"/>
    </location>
</feature>
<dbReference type="InterPro" id="IPR021454">
    <property type="entry name" value="DUF3105"/>
</dbReference>
<organism evidence="3 4">
    <name type="scientific">Glaciihabitans arcticus</name>
    <dbReference type="NCBI Taxonomy" id="2668039"/>
    <lineage>
        <taxon>Bacteria</taxon>
        <taxon>Bacillati</taxon>
        <taxon>Actinomycetota</taxon>
        <taxon>Actinomycetes</taxon>
        <taxon>Micrococcales</taxon>
        <taxon>Microbacteriaceae</taxon>
        <taxon>Glaciihabitans</taxon>
    </lineage>
</organism>
<dbReference type="EMBL" id="SISG01000002">
    <property type="protein sequence ID" value="TBN55484.1"/>
    <property type="molecule type" value="Genomic_DNA"/>
</dbReference>
<name>A0A4Q9GRR5_9MICO</name>
<feature type="region of interest" description="Disordered" evidence="1">
    <location>
        <begin position="1"/>
        <end position="29"/>
    </location>
</feature>
<accession>A0A4Q9GRR5</accession>
<sequence>MHTAPATQPDRQDNTVPTNSDLTVKQQRDARRAEKVAVLKKKQASERRNRIIGWSVGGVLGAGAIAAIVILIISTSTPRVDPGSIEIEGLKTFDLEQGVHVDLTAEGTISATPPTVDYQTEYGMNPPAGGNHWAAWLNCGAYTEPQQNERAVHALEHGAVWVTYNPDELDATRIAELRGEMPDTYIVFSPYPDLPAPIVLSAWGAQVQVDTPDDERIEQFLSKYWKSADAPEPGAACTGGIDGPGLDS</sequence>
<proteinExistence type="predicted"/>